<organism evidence="2 3">
    <name type="scientific">Pseudomonas chlororaphis</name>
    <dbReference type="NCBI Taxonomy" id="587753"/>
    <lineage>
        <taxon>Bacteria</taxon>
        <taxon>Pseudomonadati</taxon>
        <taxon>Pseudomonadota</taxon>
        <taxon>Gammaproteobacteria</taxon>
        <taxon>Pseudomonadales</taxon>
        <taxon>Pseudomonadaceae</taxon>
        <taxon>Pseudomonas</taxon>
    </lineage>
</organism>
<gene>
    <name evidence="2" type="ORF">PCL1606_13880</name>
</gene>
<protein>
    <submittedName>
        <fullName evidence="2">Uncharacterized protein</fullName>
    </submittedName>
</protein>
<dbReference type="Proteomes" id="UP000032748">
    <property type="component" value="Chromosome"/>
</dbReference>
<sequence>MESKEQQLKTLLGLTTRTLTDLTASITSMSFELLRSEDSVTRNAARQMIERMLSISSNLDEHWRLLAEFSGAEGEQAPLDGMTPVAHQDDPPRLPSS</sequence>
<dbReference type="KEGG" id="pcz:PCL1606_13880"/>
<feature type="compositionally biased region" description="Basic and acidic residues" evidence="1">
    <location>
        <begin position="87"/>
        <end position="97"/>
    </location>
</feature>
<name>A0A0D5XUV1_9PSED</name>
<dbReference type="EMBL" id="CP011110">
    <property type="protein sequence ID" value="AKA22843.1"/>
    <property type="molecule type" value="Genomic_DNA"/>
</dbReference>
<dbReference type="PATRIC" id="fig|587753.10.peg.1382"/>
<dbReference type="OrthoDB" id="6903287at2"/>
<dbReference type="AlphaFoldDB" id="A0A0D5XUV1"/>
<evidence type="ECO:0000313" key="3">
    <source>
        <dbReference type="Proteomes" id="UP000032748"/>
    </source>
</evidence>
<accession>A0A0D5XUV1</accession>
<evidence type="ECO:0000313" key="2">
    <source>
        <dbReference type="EMBL" id="AKA22843.1"/>
    </source>
</evidence>
<evidence type="ECO:0000256" key="1">
    <source>
        <dbReference type="SAM" id="MobiDB-lite"/>
    </source>
</evidence>
<feature type="region of interest" description="Disordered" evidence="1">
    <location>
        <begin position="74"/>
        <end position="97"/>
    </location>
</feature>
<proteinExistence type="predicted"/>
<reference evidence="2 3" key="1">
    <citation type="journal article" date="2015" name="Mol. Plant Microbe Interact.">
        <title>Comparative Genomic Analysis of Pseudomonas chlororaphis PCL1606 Reveals New Insight into Antifungal Compounds Involved in Biocontrol.</title>
        <authorList>
            <person name="Calderon C.E."/>
            <person name="Ramos C."/>
            <person name="de Vicente A."/>
            <person name="Cazorla F.M."/>
        </authorList>
    </citation>
    <scope>NUCLEOTIDE SEQUENCE [LARGE SCALE GENOMIC DNA]</scope>
    <source>
        <strain evidence="2 3">PCL1606</strain>
    </source>
</reference>
<dbReference type="RefSeq" id="WP_045881561.1">
    <property type="nucleotide sequence ID" value="NZ_CP011110.1"/>
</dbReference>